<evidence type="ECO:0000313" key="2">
    <source>
        <dbReference type="Proteomes" id="UP000789508"/>
    </source>
</evidence>
<dbReference type="EMBL" id="CAJVPS010007014">
    <property type="protein sequence ID" value="CAG8630802.1"/>
    <property type="molecule type" value="Genomic_DNA"/>
</dbReference>
<comment type="caution">
    <text evidence="1">The sequence shown here is derived from an EMBL/GenBank/DDBJ whole genome shotgun (WGS) entry which is preliminary data.</text>
</comment>
<protein>
    <submittedName>
        <fullName evidence="1">6394_t:CDS:1</fullName>
    </submittedName>
</protein>
<dbReference type="AlphaFoldDB" id="A0A9N9GSK0"/>
<gene>
    <name evidence="1" type="ORF">ALEPTO_LOCUS9345</name>
</gene>
<keyword evidence="2" id="KW-1185">Reference proteome</keyword>
<evidence type="ECO:0000313" key="1">
    <source>
        <dbReference type="EMBL" id="CAG8630802.1"/>
    </source>
</evidence>
<reference evidence="1" key="1">
    <citation type="submission" date="2021-06" db="EMBL/GenBank/DDBJ databases">
        <authorList>
            <person name="Kallberg Y."/>
            <person name="Tangrot J."/>
            <person name="Rosling A."/>
        </authorList>
    </citation>
    <scope>NUCLEOTIDE SEQUENCE</scope>
    <source>
        <strain evidence="1">FL130A</strain>
    </source>
</reference>
<accession>A0A9N9GSK0</accession>
<organism evidence="1 2">
    <name type="scientific">Ambispora leptoticha</name>
    <dbReference type="NCBI Taxonomy" id="144679"/>
    <lineage>
        <taxon>Eukaryota</taxon>
        <taxon>Fungi</taxon>
        <taxon>Fungi incertae sedis</taxon>
        <taxon>Mucoromycota</taxon>
        <taxon>Glomeromycotina</taxon>
        <taxon>Glomeromycetes</taxon>
        <taxon>Archaeosporales</taxon>
        <taxon>Ambisporaceae</taxon>
        <taxon>Ambispora</taxon>
    </lineage>
</organism>
<sequence>EEKETKSIIVLIKAGNKSIRRYLQDDLEKLTKSKRGNHYHFDEEWKTDEDQSMVGEKVKKLVCIDKWWRGSNIKLGTGNQYEAGA</sequence>
<feature type="non-terminal residue" evidence="1">
    <location>
        <position position="85"/>
    </location>
</feature>
<proteinExistence type="predicted"/>
<name>A0A9N9GSK0_9GLOM</name>
<dbReference type="Proteomes" id="UP000789508">
    <property type="component" value="Unassembled WGS sequence"/>
</dbReference>